<sequence length="243" mass="27537">MEKWGRNPNWEISLNCQAIWSSQSRRPDGITLHERSHSDPPRSRPSSTNAKEAPEDSKQQIPRHKNIHPMDPWNPEHTNYYPTKLDVSDSMESSKYGFEVSVTRHPLKELISQLTYAGKHLCARDEAFYLLEFKQGLIVGRNDYYNGCDSKAQAKTLSWNVTGDCCEWDGVTCNGFTGHVIGLDLSCNFLSGTIYANNSLTKLVHLQRLNLTFNYLNDFPLGNSISELSSLTHLLAISLELEC</sequence>
<organism evidence="11 12">
    <name type="scientific">Solanum tuberosum</name>
    <name type="common">Potato</name>
    <dbReference type="NCBI Taxonomy" id="4113"/>
    <lineage>
        <taxon>Eukaryota</taxon>
        <taxon>Viridiplantae</taxon>
        <taxon>Streptophyta</taxon>
        <taxon>Embryophyta</taxon>
        <taxon>Tracheophyta</taxon>
        <taxon>Spermatophyta</taxon>
        <taxon>Magnoliopsida</taxon>
        <taxon>eudicotyledons</taxon>
        <taxon>Gunneridae</taxon>
        <taxon>Pentapetalae</taxon>
        <taxon>asterids</taxon>
        <taxon>lamiids</taxon>
        <taxon>Solanales</taxon>
        <taxon>Solanaceae</taxon>
        <taxon>Solanoideae</taxon>
        <taxon>Solaneae</taxon>
        <taxon>Solanum</taxon>
    </lineage>
</organism>
<evidence type="ECO:0000256" key="1">
    <source>
        <dbReference type="ARBA" id="ARBA00004479"/>
    </source>
</evidence>
<dbReference type="Proteomes" id="UP000011115">
    <property type="component" value="Unassembled WGS sequence"/>
</dbReference>
<evidence type="ECO:0000259" key="10">
    <source>
        <dbReference type="Pfam" id="PF08263"/>
    </source>
</evidence>
<keyword evidence="8" id="KW-0325">Glycoprotein</keyword>
<dbReference type="Gramene" id="PGSC0003DMT400004621">
    <property type="protein sequence ID" value="PGSC0003DMT400004621"/>
    <property type="gene ID" value="PGSC0003DMG400001832"/>
</dbReference>
<reference evidence="11" key="2">
    <citation type="submission" date="2015-06" db="UniProtKB">
        <authorList>
            <consortium name="EnsemblPlants"/>
        </authorList>
    </citation>
    <scope>IDENTIFICATION</scope>
    <source>
        <strain evidence="11">DM1-3 516 R44</strain>
    </source>
</reference>
<dbReference type="Pfam" id="PF08263">
    <property type="entry name" value="LRRNT_2"/>
    <property type="match status" value="1"/>
</dbReference>
<comment type="subcellular location">
    <subcellularLocation>
        <location evidence="1">Membrane</location>
        <topology evidence="1">Single-pass type I membrane protein</topology>
    </subcellularLocation>
</comment>
<protein>
    <recommendedName>
        <fullName evidence="10">Leucine-rich repeat-containing N-terminal plant-type domain-containing protein</fullName>
    </recommendedName>
</protein>
<evidence type="ECO:0000256" key="7">
    <source>
        <dbReference type="ARBA" id="ARBA00023136"/>
    </source>
</evidence>
<dbReference type="EnsemblPlants" id="PGSC0003DMT400004621">
    <property type="protein sequence ID" value="PGSC0003DMT400004621"/>
    <property type="gene ID" value="PGSC0003DMG400001832"/>
</dbReference>
<dbReference type="InterPro" id="IPR013210">
    <property type="entry name" value="LRR_N_plant-typ"/>
</dbReference>
<dbReference type="Gene3D" id="3.80.10.10">
    <property type="entry name" value="Ribonuclease Inhibitor"/>
    <property type="match status" value="1"/>
</dbReference>
<evidence type="ECO:0000313" key="11">
    <source>
        <dbReference type="EnsemblPlants" id="PGSC0003DMT400004621"/>
    </source>
</evidence>
<name>M0ZNP9_SOLTU</name>
<keyword evidence="3" id="KW-0812">Transmembrane</keyword>
<feature type="domain" description="Leucine-rich repeat-containing N-terminal plant-type" evidence="10">
    <location>
        <begin position="125"/>
        <end position="174"/>
    </location>
</feature>
<dbReference type="AlphaFoldDB" id="M0ZNP9"/>
<keyword evidence="4" id="KW-0732">Signal</keyword>
<evidence type="ECO:0000256" key="3">
    <source>
        <dbReference type="ARBA" id="ARBA00022692"/>
    </source>
</evidence>
<accession>M0ZNP9</accession>
<dbReference type="InterPro" id="IPR032675">
    <property type="entry name" value="LRR_dom_sf"/>
</dbReference>
<evidence type="ECO:0000256" key="5">
    <source>
        <dbReference type="ARBA" id="ARBA00022737"/>
    </source>
</evidence>
<dbReference type="PANTHER" id="PTHR48061">
    <property type="entry name" value="LEUCINE-RICH REPEAT RECEPTOR PROTEIN KINASE EMS1-LIKE-RELATED"/>
    <property type="match status" value="1"/>
</dbReference>
<evidence type="ECO:0000256" key="6">
    <source>
        <dbReference type="ARBA" id="ARBA00022989"/>
    </source>
</evidence>
<dbReference type="HOGENOM" id="CLU_1144256_0_0_1"/>
<proteinExistence type="predicted"/>
<feature type="region of interest" description="Disordered" evidence="9">
    <location>
        <begin position="25"/>
        <end position="75"/>
    </location>
</feature>
<keyword evidence="2" id="KW-0433">Leucine-rich repeat</keyword>
<dbReference type="InterPro" id="IPR046956">
    <property type="entry name" value="RLP23-like"/>
</dbReference>
<evidence type="ECO:0000313" key="12">
    <source>
        <dbReference type="Proteomes" id="UP000011115"/>
    </source>
</evidence>
<keyword evidence="7" id="KW-0472">Membrane</keyword>
<reference evidence="12" key="1">
    <citation type="journal article" date="2011" name="Nature">
        <title>Genome sequence and analysis of the tuber crop potato.</title>
        <authorList>
            <consortium name="The Potato Genome Sequencing Consortium"/>
        </authorList>
    </citation>
    <scope>NUCLEOTIDE SEQUENCE [LARGE SCALE GENOMIC DNA]</scope>
    <source>
        <strain evidence="12">cv. DM1-3 516 R44</strain>
    </source>
</reference>
<dbReference type="PANTHER" id="PTHR48061:SF38">
    <property type="entry name" value="SERINE_THREONINE-PROTEIN KINASE BRI1"/>
    <property type="match status" value="1"/>
</dbReference>
<evidence type="ECO:0000256" key="4">
    <source>
        <dbReference type="ARBA" id="ARBA00022729"/>
    </source>
</evidence>
<evidence type="ECO:0000256" key="2">
    <source>
        <dbReference type="ARBA" id="ARBA00022614"/>
    </source>
</evidence>
<evidence type="ECO:0000256" key="8">
    <source>
        <dbReference type="ARBA" id="ARBA00023180"/>
    </source>
</evidence>
<keyword evidence="6" id="KW-1133">Transmembrane helix</keyword>
<keyword evidence="12" id="KW-1185">Reference proteome</keyword>
<feature type="compositionally biased region" description="Basic and acidic residues" evidence="9">
    <location>
        <begin position="25"/>
        <end position="42"/>
    </location>
</feature>
<dbReference type="GO" id="GO:0016020">
    <property type="term" value="C:membrane"/>
    <property type="evidence" value="ECO:0007669"/>
    <property type="project" value="UniProtKB-SubCell"/>
</dbReference>
<keyword evidence="5" id="KW-0677">Repeat</keyword>
<evidence type="ECO:0000256" key="9">
    <source>
        <dbReference type="SAM" id="MobiDB-lite"/>
    </source>
</evidence>
<dbReference type="SUPFAM" id="SSF52058">
    <property type="entry name" value="L domain-like"/>
    <property type="match status" value="1"/>
</dbReference>